<evidence type="ECO:0000256" key="3">
    <source>
        <dbReference type="ARBA" id="ARBA00020170"/>
    </source>
</evidence>
<feature type="binding site" evidence="9">
    <location>
        <begin position="30"/>
        <end position="37"/>
    </location>
    <ligand>
        <name>ATP</name>
        <dbReference type="ChEBI" id="CHEBI:30616"/>
    </ligand>
</feature>
<dbReference type="SUPFAM" id="SSF52540">
    <property type="entry name" value="P-loop containing nucleoside triphosphate hydrolases"/>
    <property type="match status" value="1"/>
</dbReference>
<proteinExistence type="inferred from homology"/>
<dbReference type="PROSITE" id="PS00617">
    <property type="entry name" value="RECF_1"/>
    <property type="match status" value="1"/>
</dbReference>
<comment type="subcellular location">
    <subcellularLocation>
        <location evidence="1 9 10">Cytoplasm</location>
    </subcellularLocation>
</comment>
<dbReference type="InterPro" id="IPR042174">
    <property type="entry name" value="RecF_2"/>
</dbReference>
<dbReference type="PANTHER" id="PTHR32182">
    <property type="entry name" value="DNA REPLICATION AND REPAIR PROTEIN RECF"/>
    <property type="match status" value="1"/>
</dbReference>
<keyword evidence="5 9" id="KW-0235">DNA replication</keyword>
<dbReference type="PROSITE" id="PS00618">
    <property type="entry name" value="RECF_2"/>
    <property type="match status" value="1"/>
</dbReference>
<keyword evidence="7 9" id="KW-0067">ATP-binding</keyword>
<evidence type="ECO:0000256" key="9">
    <source>
        <dbReference type="HAMAP-Rule" id="MF_00365"/>
    </source>
</evidence>
<dbReference type="InterPro" id="IPR003395">
    <property type="entry name" value="RecF/RecN/SMC_N"/>
</dbReference>
<name>A0ABR9WLP1_9BACT</name>
<accession>A0ABR9WLP1</accession>
<dbReference type="Gene3D" id="1.20.1050.90">
    <property type="entry name" value="RecF/RecN/SMC, N-terminal domain"/>
    <property type="match status" value="1"/>
</dbReference>
<feature type="domain" description="RecF/RecN/SMC N-terminal" evidence="11">
    <location>
        <begin position="3"/>
        <end position="346"/>
    </location>
</feature>
<keyword evidence="9 10" id="KW-0742">SOS response</keyword>
<reference evidence="13" key="1">
    <citation type="submission" date="2023-07" db="EMBL/GenBank/DDBJ databases">
        <title>Dyadobacter sp. nov 'subterranea' isolated from contaminted grondwater.</title>
        <authorList>
            <person name="Szabo I."/>
            <person name="Al-Omari J."/>
            <person name="Szerdahelyi S.G."/>
            <person name="Rado J."/>
        </authorList>
    </citation>
    <scope>NUCLEOTIDE SEQUENCE [LARGE SCALE GENOMIC DNA]</scope>
    <source>
        <strain evidence="13">UP-52</strain>
    </source>
</reference>
<dbReference type="PANTHER" id="PTHR32182:SF0">
    <property type="entry name" value="DNA REPLICATION AND REPAIR PROTEIN RECF"/>
    <property type="match status" value="1"/>
</dbReference>
<dbReference type="NCBIfam" id="TIGR00611">
    <property type="entry name" value="recf"/>
    <property type="match status" value="1"/>
</dbReference>
<keyword evidence="9 10" id="KW-0234">DNA repair</keyword>
<dbReference type="InterPro" id="IPR027417">
    <property type="entry name" value="P-loop_NTPase"/>
</dbReference>
<organism evidence="12 13">
    <name type="scientific">Dyadobacter subterraneus</name>
    <dbReference type="NCBI Taxonomy" id="2773304"/>
    <lineage>
        <taxon>Bacteria</taxon>
        <taxon>Pseudomonadati</taxon>
        <taxon>Bacteroidota</taxon>
        <taxon>Cytophagia</taxon>
        <taxon>Cytophagales</taxon>
        <taxon>Spirosomataceae</taxon>
        <taxon>Dyadobacter</taxon>
    </lineage>
</organism>
<sequence>MWLEKLHLTYFKSYEERGFTFGERVNCLVGENGSGKTNLLDAIYFLTLTKSAFHNQDALGIRHGQDFFILDGIFNESEKNIQITCSFQRGQRKIFMADKKNYDRLSDHIGLFPLVLIAPNDTDLIRDGSEERRRFFDGVLAQATPEYLNDFLQYNKILTQRNGLLKLFAERNYLDEDLLDTYNEPLIILAIRIYQHRRSFMDRFLPLFRKYYEFLSSGKEQVDVSYESEVASEDFAQEFRKNRSRDLHAQRTGKGVHKDEYVFEIDSITLKKFGSQGQQKSFVIALKLAQFELLKIEKEKTPILLLDDIFDKLDDRRINKLIELIDDGFLGQVFITDARPERSQKILEKVKADVRFFEINR</sequence>
<keyword evidence="13" id="KW-1185">Reference proteome</keyword>
<dbReference type="InterPro" id="IPR018078">
    <property type="entry name" value="DNA-binding_RecF_CS"/>
</dbReference>
<comment type="similarity">
    <text evidence="2 9 10">Belongs to the RecF family.</text>
</comment>
<evidence type="ECO:0000256" key="5">
    <source>
        <dbReference type="ARBA" id="ARBA00022705"/>
    </source>
</evidence>
<evidence type="ECO:0000256" key="10">
    <source>
        <dbReference type="RuleBase" id="RU000578"/>
    </source>
</evidence>
<dbReference type="HAMAP" id="MF_00365">
    <property type="entry name" value="RecF"/>
    <property type="match status" value="1"/>
</dbReference>
<keyword evidence="8 9" id="KW-0238">DNA-binding</keyword>
<dbReference type="InterPro" id="IPR001238">
    <property type="entry name" value="DNA-binding_RecF"/>
</dbReference>
<dbReference type="Gene3D" id="3.40.50.300">
    <property type="entry name" value="P-loop containing nucleotide triphosphate hydrolases"/>
    <property type="match status" value="1"/>
</dbReference>
<evidence type="ECO:0000313" key="12">
    <source>
        <dbReference type="EMBL" id="MBE9466014.1"/>
    </source>
</evidence>
<evidence type="ECO:0000259" key="11">
    <source>
        <dbReference type="Pfam" id="PF02463"/>
    </source>
</evidence>
<evidence type="ECO:0000256" key="2">
    <source>
        <dbReference type="ARBA" id="ARBA00008016"/>
    </source>
</evidence>
<dbReference type="Proteomes" id="UP000634134">
    <property type="component" value="Unassembled WGS sequence"/>
</dbReference>
<evidence type="ECO:0000256" key="8">
    <source>
        <dbReference type="ARBA" id="ARBA00023125"/>
    </source>
</evidence>
<comment type="function">
    <text evidence="9 10">The RecF protein is involved in DNA metabolism; it is required for DNA replication and normal SOS inducibility. RecF binds preferentially to single-stranded, linear DNA. It also seems to bind ATP.</text>
</comment>
<evidence type="ECO:0000313" key="13">
    <source>
        <dbReference type="Proteomes" id="UP000634134"/>
    </source>
</evidence>
<keyword evidence="9 10" id="KW-0227">DNA damage</keyword>
<comment type="caution">
    <text evidence="12">The sequence shown here is derived from an EMBL/GenBank/DDBJ whole genome shotgun (WGS) entry which is preliminary data.</text>
</comment>
<evidence type="ECO:0000256" key="7">
    <source>
        <dbReference type="ARBA" id="ARBA00022840"/>
    </source>
</evidence>
<keyword evidence="4 9" id="KW-0963">Cytoplasm</keyword>
<dbReference type="RefSeq" id="WP_194124279.1">
    <property type="nucleotide sequence ID" value="NZ_JACYGY010000002.1"/>
</dbReference>
<evidence type="ECO:0000256" key="6">
    <source>
        <dbReference type="ARBA" id="ARBA00022741"/>
    </source>
</evidence>
<evidence type="ECO:0000256" key="4">
    <source>
        <dbReference type="ARBA" id="ARBA00022490"/>
    </source>
</evidence>
<evidence type="ECO:0000256" key="1">
    <source>
        <dbReference type="ARBA" id="ARBA00004496"/>
    </source>
</evidence>
<keyword evidence="6 9" id="KW-0547">Nucleotide-binding</keyword>
<dbReference type="EMBL" id="JACYGY010000002">
    <property type="protein sequence ID" value="MBE9466014.1"/>
    <property type="molecule type" value="Genomic_DNA"/>
</dbReference>
<protein>
    <recommendedName>
        <fullName evidence="3 9">DNA replication and repair protein RecF</fullName>
    </recommendedName>
</protein>
<gene>
    <name evidence="9 12" type="primary">recF</name>
    <name evidence="12" type="ORF">IEE83_29440</name>
</gene>
<dbReference type="Pfam" id="PF02463">
    <property type="entry name" value="SMC_N"/>
    <property type="match status" value="1"/>
</dbReference>